<evidence type="ECO:0000313" key="1">
    <source>
        <dbReference type="EMBL" id="MBX43897.1"/>
    </source>
</evidence>
<sequence>MSLHEPNPNFHREYYPQLDFSHRLWCTTTLLEVLAGCHMEF</sequence>
<dbReference type="EMBL" id="GGEC01063413">
    <property type="protein sequence ID" value="MBX43897.1"/>
    <property type="molecule type" value="Transcribed_RNA"/>
</dbReference>
<accession>A0A2P2NN28</accession>
<dbReference type="AlphaFoldDB" id="A0A2P2NN28"/>
<protein>
    <submittedName>
        <fullName evidence="1">Uncharacterized protein</fullName>
    </submittedName>
</protein>
<organism evidence="1">
    <name type="scientific">Rhizophora mucronata</name>
    <name type="common">Asiatic mangrove</name>
    <dbReference type="NCBI Taxonomy" id="61149"/>
    <lineage>
        <taxon>Eukaryota</taxon>
        <taxon>Viridiplantae</taxon>
        <taxon>Streptophyta</taxon>
        <taxon>Embryophyta</taxon>
        <taxon>Tracheophyta</taxon>
        <taxon>Spermatophyta</taxon>
        <taxon>Magnoliopsida</taxon>
        <taxon>eudicotyledons</taxon>
        <taxon>Gunneridae</taxon>
        <taxon>Pentapetalae</taxon>
        <taxon>rosids</taxon>
        <taxon>fabids</taxon>
        <taxon>Malpighiales</taxon>
        <taxon>Rhizophoraceae</taxon>
        <taxon>Rhizophora</taxon>
    </lineage>
</organism>
<reference evidence="1" key="1">
    <citation type="submission" date="2018-02" db="EMBL/GenBank/DDBJ databases">
        <title>Rhizophora mucronata_Transcriptome.</title>
        <authorList>
            <person name="Meera S.P."/>
            <person name="Sreeshan A."/>
            <person name="Augustine A."/>
        </authorList>
    </citation>
    <scope>NUCLEOTIDE SEQUENCE</scope>
    <source>
        <tissue evidence="1">Leaf</tissue>
    </source>
</reference>
<name>A0A2P2NN28_RHIMU</name>
<proteinExistence type="predicted"/>